<dbReference type="EMBL" id="JAKZMM010000030">
    <property type="protein sequence ID" value="MCJ2381279.1"/>
    <property type="molecule type" value="Genomic_DNA"/>
</dbReference>
<feature type="compositionally biased region" description="Polar residues" evidence="1">
    <location>
        <begin position="262"/>
        <end position="277"/>
    </location>
</feature>
<evidence type="ECO:0000313" key="5">
    <source>
        <dbReference type="Proteomes" id="UP001165444"/>
    </source>
</evidence>
<name>A0ABT0C2P0_9BACT</name>
<gene>
    <name evidence="4" type="ORF">MUN53_11770</name>
</gene>
<protein>
    <submittedName>
        <fullName evidence="4">DUF4373 domain-containing protein</fullName>
    </submittedName>
</protein>
<dbReference type="Proteomes" id="UP001165444">
    <property type="component" value="Unassembled WGS sequence"/>
</dbReference>
<dbReference type="Pfam" id="PF14297">
    <property type="entry name" value="Lin1244_N"/>
    <property type="match status" value="1"/>
</dbReference>
<sequence>MAGRPIKQGISYFPLDVSFFSDVKIRKIVKACGPNAGSVIICLLCNIYRGKGYYISWDEDLPFCIADEVGVSEGCVKEVLLKSVQVGFFDVDKYSAYGILTSAGIQKRFFEITKRRNETEVVPEFLINVDINSINVCNNSINVCNPGQSIKVKRKKEISPKGDKKKDAVKTDPLSQEISDSVDIELSDCKKMILSDKYWIETFCMNNSINLERFNRYIDDFFKILQNRGETKKSAKDAKFHFSSWLHYEMQKQSYRNDRYRNNNPTNLTSTSGYGEE</sequence>
<evidence type="ECO:0000259" key="2">
    <source>
        <dbReference type="Pfam" id="PF14297"/>
    </source>
</evidence>
<proteinExistence type="predicted"/>
<dbReference type="InterPro" id="IPR025400">
    <property type="entry name" value="Lin1244/Lin1753-like_N"/>
</dbReference>
<evidence type="ECO:0000256" key="1">
    <source>
        <dbReference type="SAM" id="MobiDB-lite"/>
    </source>
</evidence>
<feature type="domain" description="DUF7833" evidence="3">
    <location>
        <begin position="194"/>
        <end position="248"/>
    </location>
</feature>
<dbReference type="PANTHER" id="PTHR39196:SF1">
    <property type="entry name" value="PRIMOSOME, DNAD SUBUNIT"/>
    <property type="match status" value="1"/>
</dbReference>
<dbReference type="Pfam" id="PF25200">
    <property type="entry name" value="DUF7833"/>
    <property type="match status" value="1"/>
</dbReference>
<reference evidence="4 5" key="1">
    <citation type="submission" date="2022-03" db="EMBL/GenBank/DDBJ databases">
        <title>Parabacteroides sp. nov. isolated from swine feces.</title>
        <authorList>
            <person name="Bak J.E."/>
        </authorList>
    </citation>
    <scope>NUCLEOTIDE SEQUENCE [LARGE SCALE GENOMIC DNA]</scope>
    <source>
        <strain evidence="4 5">AGMB00274</strain>
    </source>
</reference>
<evidence type="ECO:0000313" key="4">
    <source>
        <dbReference type="EMBL" id="MCJ2381279.1"/>
    </source>
</evidence>
<feature type="domain" description="Lin1244/Lin1753-like N-terminal" evidence="2">
    <location>
        <begin position="12"/>
        <end position="105"/>
    </location>
</feature>
<dbReference type="PANTHER" id="PTHR39196">
    <property type="entry name" value="PRIMOSOME, DNAD SUBUNIT"/>
    <property type="match status" value="1"/>
</dbReference>
<dbReference type="InterPro" id="IPR057155">
    <property type="entry name" value="DUF7833"/>
</dbReference>
<evidence type="ECO:0000259" key="3">
    <source>
        <dbReference type="Pfam" id="PF25200"/>
    </source>
</evidence>
<keyword evidence="5" id="KW-1185">Reference proteome</keyword>
<comment type="caution">
    <text evidence="4">The sequence shown here is derived from an EMBL/GenBank/DDBJ whole genome shotgun (WGS) entry which is preliminary data.</text>
</comment>
<dbReference type="RefSeq" id="WP_243325575.1">
    <property type="nucleotide sequence ID" value="NZ_JAKZMM010000030.1"/>
</dbReference>
<accession>A0ABT0C2P0</accession>
<feature type="region of interest" description="Disordered" evidence="1">
    <location>
        <begin position="256"/>
        <end position="277"/>
    </location>
</feature>
<organism evidence="4 5">
    <name type="scientific">Parabacteroides faecalis</name>
    <dbReference type="NCBI Taxonomy" id="2924040"/>
    <lineage>
        <taxon>Bacteria</taxon>
        <taxon>Pseudomonadati</taxon>
        <taxon>Bacteroidota</taxon>
        <taxon>Bacteroidia</taxon>
        <taxon>Bacteroidales</taxon>
        <taxon>Tannerellaceae</taxon>
        <taxon>Parabacteroides</taxon>
    </lineage>
</organism>